<feature type="region of interest" description="Disordered" evidence="1">
    <location>
        <begin position="378"/>
        <end position="673"/>
    </location>
</feature>
<evidence type="ECO:0000313" key="3">
    <source>
        <dbReference type="EMBL" id="EDP44989.1"/>
    </source>
</evidence>
<dbReference type="InterPro" id="IPR011074">
    <property type="entry name" value="CRAL/TRIO_N_dom"/>
</dbReference>
<dbReference type="CDD" id="cd00170">
    <property type="entry name" value="SEC14"/>
    <property type="match status" value="1"/>
</dbReference>
<dbReference type="InterPro" id="IPR052432">
    <property type="entry name" value="PITP/CRAL-TRIO"/>
</dbReference>
<dbReference type="VEuPathDB" id="FungiDB:MGL_0796"/>
<dbReference type="KEGG" id="mgl:MGL_0796"/>
<dbReference type="PROSITE" id="PS50191">
    <property type="entry name" value="CRAL_TRIO"/>
    <property type="match status" value="1"/>
</dbReference>
<dbReference type="PANTHER" id="PTHR46590:SF1">
    <property type="entry name" value="PHOSPHATIDYLINOSITOL TRANSFER PROTEIN CSR1"/>
    <property type="match status" value="1"/>
</dbReference>
<feature type="compositionally biased region" description="Basic and acidic residues" evidence="1">
    <location>
        <begin position="575"/>
        <end position="598"/>
    </location>
</feature>
<accession>A8PUY0</accession>
<sequence length="685" mass="75726">MLKFLRARKWNVHQAFAMLCNCIKWRIEVNVADIIAKGDIGLSKEDPKYEIQGPAEKSYLLGFTQDELIPVISIHVKNHIAKAQPAETMTNFVIVCAETFRSLVTYPNDKVIILFDLGGFGLKNMDWHSLMTILKILEAYYPETLWKLYIHQAPWIFQGIWKAVSPMLDPSVRQKINFTGKPKDLDLIPPHLLEDKLGGQQVDIVRWVPPSPDEKQGLPRDDPQRQKMWKSFRELAVEYENVTKEWIRTNGQDDNLFAERDFHAKRLRLKFIDIDPYLRARTMYHRAGLITKDMFFDFTYKQANGRILKHVVGEEYSRQGLERAIAERSRRSDAQPKMRSSIGRDSAGPGSDSLAAGAGVGGAAAGSVGAGVGAAAVASKRGRARDSSSKRLSRSQISVGESEEPSSRSSRQGFGDGGVPRRQSKTSEEMPSAHSRLPRSSAESFDRVQSRVRSSTEASNIRSQNADVGLGAAAGAGTGVVGGAGAAMSARQAHRSRESKDMMYQPGRQYTPRGGSSAPSINSSMSDDIFVDANEFQPDDSLATYAPRESNASRSHNNNVSVNGRENDAEYIDEETSKGHEGEPESVEEKGLQSKDGPEAGAQSSRDRSSAGDQQSRRSQARRRQRAMNGENEGLAGFPNLANPEQTENIAENNEKMREPFDPNAGRKKPSLISRFMCCGGKSAD</sequence>
<feature type="compositionally biased region" description="Polar residues" evidence="1">
    <location>
        <begin position="643"/>
        <end position="652"/>
    </location>
</feature>
<dbReference type="SUPFAM" id="SSF52087">
    <property type="entry name" value="CRAL/TRIO domain"/>
    <property type="match status" value="1"/>
</dbReference>
<evidence type="ECO:0000259" key="2">
    <source>
        <dbReference type="PROSITE" id="PS50191"/>
    </source>
</evidence>
<reference evidence="3 4" key="1">
    <citation type="journal article" date="2007" name="Proc. Natl. Acad. Sci. U.S.A.">
        <title>Dandruff-associated Malassezia genomes reveal convergent and divergent virulence traits shared with plant and human fungal pathogens.</title>
        <authorList>
            <person name="Xu J."/>
            <person name="Saunders C.W."/>
            <person name="Hu P."/>
            <person name="Grant R.A."/>
            <person name="Boekhout T."/>
            <person name="Kuramae E.E."/>
            <person name="Kronstad J.W."/>
            <person name="Deangelis Y.M."/>
            <person name="Reeder N.L."/>
            <person name="Johnstone K.R."/>
            <person name="Leland M."/>
            <person name="Fieno A.M."/>
            <person name="Begley W.M."/>
            <person name="Sun Y."/>
            <person name="Lacey M.P."/>
            <person name="Chaudhary T."/>
            <person name="Keough T."/>
            <person name="Chu L."/>
            <person name="Sears R."/>
            <person name="Yuan B."/>
            <person name="Dawson T.L.Jr."/>
        </authorList>
    </citation>
    <scope>NUCLEOTIDE SEQUENCE [LARGE SCALE GENOMIC DNA]</scope>
    <source>
        <strain evidence="4">ATCC MYA-4612 / CBS 7966</strain>
    </source>
</reference>
<comment type="caution">
    <text evidence="3">The sequence shown here is derived from an EMBL/GenBank/DDBJ whole genome shotgun (WGS) entry which is preliminary data.</text>
</comment>
<feature type="domain" description="CRAL-TRIO" evidence="2">
    <location>
        <begin position="48"/>
        <end position="205"/>
    </location>
</feature>
<name>A8PUY0_MALGO</name>
<dbReference type="PANTHER" id="PTHR46590">
    <property type="entry name" value="PHOSPHATIDYLINOSITOL TRANSFER PROTEIN CSR1-RELATED"/>
    <property type="match status" value="1"/>
</dbReference>
<dbReference type="InParanoid" id="A8PUY0"/>
<proteinExistence type="predicted"/>
<dbReference type="RefSeq" id="XP_001732203.1">
    <property type="nucleotide sequence ID" value="XM_001732151.1"/>
</dbReference>
<dbReference type="Gene3D" id="3.40.525.10">
    <property type="entry name" value="CRAL-TRIO lipid binding domain"/>
    <property type="match status" value="1"/>
</dbReference>
<evidence type="ECO:0000256" key="1">
    <source>
        <dbReference type="SAM" id="MobiDB-lite"/>
    </source>
</evidence>
<dbReference type="GeneID" id="5856509"/>
<feature type="compositionally biased region" description="Polar residues" evidence="1">
    <location>
        <begin position="451"/>
        <end position="465"/>
    </location>
</feature>
<evidence type="ECO:0000313" key="4">
    <source>
        <dbReference type="Proteomes" id="UP000008837"/>
    </source>
</evidence>
<keyword evidence="4" id="KW-1185">Reference proteome</keyword>
<feature type="compositionally biased region" description="Basic and acidic residues" evidence="1">
    <location>
        <begin position="323"/>
        <end position="336"/>
    </location>
</feature>
<dbReference type="SMART" id="SM00516">
    <property type="entry name" value="SEC14"/>
    <property type="match status" value="1"/>
</dbReference>
<feature type="region of interest" description="Disordered" evidence="1">
    <location>
        <begin position="323"/>
        <end position="350"/>
    </location>
</feature>
<dbReference type="EMBL" id="AAYY01000002">
    <property type="protein sequence ID" value="EDP44989.1"/>
    <property type="molecule type" value="Genomic_DNA"/>
</dbReference>
<gene>
    <name evidence="3" type="ORF">MGL_0796</name>
</gene>
<dbReference type="SMART" id="SM01100">
    <property type="entry name" value="CRAL_TRIO_N"/>
    <property type="match status" value="1"/>
</dbReference>
<dbReference type="InterPro" id="IPR036865">
    <property type="entry name" value="CRAL-TRIO_dom_sf"/>
</dbReference>
<feature type="compositionally biased region" description="Polar residues" evidence="1">
    <location>
        <begin position="517"/>
        <end position="526"/>
    </location>
</feature>
<feature type="compositionally biased region" description="Polar residues" evidence="1">
    <location>
        <begin position="550"/>
        <end position="564"/>
    </location>
</feature>
<protein>
    <recommendedName>
        <fullName evidence="2">CRAL-TRIO domain-containing protein</fullName>
    </recommendedName>
</protein>
<dbReference type="SUPFAM" id="SSF46938">
    <property type="entry name" value="CRAL/TRIO N-terminal domain"/>
    <property type="match status" value="1"/>
</dbReference>
<dbReference type="OMA" id="EKMREPF"/>
<dbReference type="Pfam" id="PF00650">
    <property type="entry name" value="CRAL_TRIO"/>
    <property type="match status" value="1"/>
</dbReference>
<dbReference type="Pfam" id="PF03765">
    <property type="entry name" value="CRAL_TRIO_N"/>
    <property type="match status" value="1"/>
</dbReference>
<dbReference type="OrthoDB" id="43460at2759"/>
<dbReference type="AlphaFoldDB" id="A8PUY0"/>
<organism evidence="3 4">
    <name type="scientific">Malassezia globosa (strain ATCC MYA-4612 / CBS 7966)</name>
    <name type="common">Dandruff-associated fungus</name>
    <dbReference type="NCBI Taxonomy" id="425265"/>
    <lineage>
        <taxon>Eukaryota</taxon>
        <taxon>Fungi</taxon>
        <taxon>Dikarya</taxon>
        <taxon>Basidiomycota</taxon>
        <taxon>Ustilaginomycotina</taxon>
        <taxon>Malasseziomycetes</taxon>
        <taxon>Malasseziales</taxon>
        <taxon>Malasseziaceae</taxon>
        <taxon>Malassezia</taxon>
    </lineage>
</organism>
<dbReference type="Proteomes" id="UP000008837">
    <property type="component" value="Unassembled WGS sequence"/>
</dbReference>
<dbReference type="InterPro" id="IPR036273">
    <property type="entry name" value="CRAL/TRIO_N_dom_sf"/>
</dbReference>
<dbReference type="InterPro" id="IPR001251">
    <property type="entry name" value="CRAL-TRIO_dom"/>
</dbReference>
<feature type="compositionally biased region" description="Gly residues" evidence="1">
    <location>
        <begin position="472"/>
        <end position="485"/>
    </location>
</feature>